<sequence>MDRFNGLADEIICHILSFLPIEEAALTSVLSKRWRNLFAFRPNLQLDDHGVVDAAGIDSFIGFVDNVLSVSGSFPMRNISITCRNSIDADTGPVTRWMSEAVKHGVANLDIDVIAPGDVSLVPLEIFTCKTLVHLRLTQGFEAMIPEDVSLPSLKTLYLGRVYFYNSRYCVLGKLLSACPVLEELTVLGGYWQDLKCPRNVSSSTLKKLTMKCTDCFEYWDINLDTPSLVYLEYSDLPPKKYPTLNLPSLVEAKLDLHSGGGQGNPTNLIKGLRNVEILEILTIRDTGMALCTWREAVPVFINLSRLIITVDYPSYNWEFLPLLLNKSPHLQTLVIKGPLHADNVEREYGFSPVRVLKITEYGGEVGEFEQMKLFFEKLPCLELVKVCAYAITDKEKSRITSDLLMLPRLSMCKVQIKFCEEARPQLNTGSRLLS</sequence>
<dbReference type="InterPro" id="IPR032675">
    <property type="entry name" value="LRR_dom_sf"/>
</dbReference>
<dbReference type="RefSeq" id="XP_018483117.1">
    <property type="nucleotide sequence ID" value="XM_018627615.2"/>
</dbReference>
<evidence type="ECO:0000313" key="3">
    <source>
        <dbReference type="RefSeq" id="XP_018483117.1"/>
    </source>
</evidence>
<dbReference type="InterPro" id="IPR001810">
    <property type="entry name" value="F-box_dom"/>
</dbReference>
<dbReference type="PANTHER" id="PTHR31293">
    <property type="entry name" value="RNI-LIKE SUPERFAMILY PROTEIN"/>
    <property type="match status" value="1"/>
</dbReference>
<dbReference type="CDD" id="cd22160">
    <property type="entry name" value="F-box_AtFBL13-like"/>
    <property type="match status" value="1"/>
</dbReference>
<dbReference type="AlphaFoldDB" id="A0A6J0NH15"/>
<dbReference type="SUPFAM" id="SSF81383">
    <property type="entry name" value="F-box domain"/>
    <property type="match status" value="1"/>
</dbReference>
<dbReference type="KEGG" id="rsz:108854107"/>
<protein>
    <submittedName>
        <fullName evidence="3 4">F-box protein At4g22280</fullName>
    </submittedName>
</protein>
<dbReference type="GeneID" id="108854107"/>
<dbReference type="Pfam" id="PF24758">
    <property type="entry name" value="LRR_At5g56370"/>
    <property type="match status" value="1"/>
</dbReference>
<name>A0A6J0NH15_RAPSA</name>
<dbReference type="PANTHER" id="PTHR31293:SF12">
    <property type="entry name" value="RNI-LIKE SUPERFAMILY PROTEIN"/>
    <property type="match status" value="1"/>
</dbReference>
<dbReference type="InterPro" id="IPR036047">
    <property type="entry name" value="F-box-like_dom_sf"/>
</dbReference>
<organism evidence="2 4">
    <name type="scientific">Raphanus sativus</name>
    <name type="common">Radish</name>
    <name type="synonym">Raphanus raphanistrum var. sativus</name>
    <dbReference type="NCBI Taxonomy" id="3726"/>
    <lineage>
        <taxon>Eukaryota</taxon>
        <taxon>Viridiplantae</taxon>
        <taxon>Streptophyta</taxon>
        <taxon>Embryophyta</taxon>
        <taxon>Tracheophyta</taxon>
        <taxon>Spermatophyta</taxon>
        <taxon>Magnoliopsida</taxon>
        <taxon>eudicotyledons</taxon>
        <taxon>Gunneridae</taxon>
        <taxon>Pentapetalae</taxon>
        <taxon>rosids</taxon>
        <taxon>malvids</taxon>
        <taxon>Brassicales</taxon>
        <taxon>Brassicaceae</taxon>
        <taxon>Brassiceae</taxon>
        <taxon>Raphanus</taxon>
    </lineage>
</organism>
<gene>
    <name evidence="3 4" type="primary">LOC108854107</name>
</gene>
<dbReference type="InterPro" id="IPR006566">
    <property type="entry name" value="FBD"/>
</dbReference>
<dbReference type="Proteomes" id="UP000504610">
    <property type="component" value="Chromosome 4"/>
</dbReference>
<reference evidence="3 4" key="2">
    <citation type="submission" date="2025-04" db="UniProtKB">
        <authorList>
            <consortium name="RefSeq"/>
        </authorList>
    </citation>
    <scope>IDENTIFICATION</scope>
    <source>
        <tissue evidence="3 4">Leaf</tissue>
    </source>
</reference>
<dbReference type="Gene3D" id="3.80.10.10">
    <property type="entry name" value="Ribonuclease Inhibitor"/>
    <property type="match status" value="1"/>
</dbReference>
<feature type="domain" description="FBD" evidence="1">
    <location>
        <begin position="348"/>
        <end position="418"/>
    </location>
</feature>
<keyword evidence="2" id="KW-1185">Reference proteome</keyword>
<dbReference type="SUPFAM" id="SSF52047">
    <property type="entry name" value="RNI-like"/>
    <property type="match status" value="1"/>
</dbReference>
<accession>A0A6J0NH15</accession>
<evidence type="ECO:0000313" key="4">
    <source>
        <dbReference type="RefSeq" id="XP_018483118.1"/>
    </source>
</evidence>
<proteinExistence type="predicted"/>
<dbReference type="InterPro" id="IPR055294">
    <property type="entry name" value="FBL60-like"/>
</dbReference>
<dbReference type="Pfam" id="PF00646">
    <property type="entry name" value="F-box"/>
    <property type="match status" value="1"/>
</dbReference>
<reference evidence="2" key="1">
    <citation type="journal article" date="2019" name="Database">
        <title>The radish genome database (RadishGD): an integrated information resource for radish genomics.</title>
        <authorList>
            <person name="Yu H.J."/>
            <person name="Baek S."/>
            <person name="Lee Y.J."/>
            <person name="Cho A."/>
            <person name="Mun J.H."/>
        </authorList>
    </citation>
    <scope>NUCLEOTIDE SEQUENCE [LARGE SCALE GENOMIC DNA]</scope>
    <source>
        <strain evidence="2">cv. WK10039</strain>
    </source>
</reference>
<dbReference type="Gene3D" id="1.20.1280.50">
    <property type="match status" value="1"/>
</dbReference>
<dbReference type="OrthoDB" id="1083866at2759"/>
<evidence type="ECO:0000259" key="1">
    <source>
        <dbReference type="SMART" id="SM00579"/>
    </source>
</evidence>
<dbReference type="InterPro" id="IPR053781">
    <property type="entry name" value="F-box_AtFBL13-like"/>
</dbReference>
<dbReference type="InterPro" id="IPR055411">
    <property type="entry name" value="LRR_FXL15/At3g58940/PEG3-like"/>
</dbReference>
<evidence type="ECO:0000313" key="2">
    <source>
        <dbReference type="Proteomes" id="UP000504610"/>
    </source>
</evidence>
<dbReference type="RefSeq" id="XP_018483118.1">
    <property type="nucleotide sequence ID" value="XM_018627616.2"/>
</dbReference>
<dbReference type="SMART" id="SM00579">
    <property type="entry name" value="FBD"/>
    <property type="match status" value="1"/>
</dbReference>